<dbReference type="EMBL" id="CP104003">
    <property type="protein sequence ID" value="UWM54613.1"/>
    <property type="molecule type" value="Genomic_DNA"/>
</dbReference>
<evidence type="ECO:0000256" key="1">
    <source>
        <dbReference type="ARBA" id="ARBA00008791"/>
    </source>
</evidence>
<dbReference type="PANTHER" id="PTHR46268">
    <property type="entry name" value="STRESS RESPONSE PROTEIN NHAX"/>
    <property type="match status" value="1"/>
</dbReference>
<dbReference type="KEGG" id="ssai:N0B31_21125"/>
<evidence type="ECO:0000259" key="2">
    <source>
        <dbReference type="Pfam" id="PF00582"/>
    </source>
</evidence>
<dbReference type="InterPro" id="IPR006016">
    <property type="entry name" value="UspA"/>
</dbReference>
<comment type="similarity">
    <text evidence="1">Belongs to the universal stress protein A family.</text>
</comment>
<sequence length="142" mass="15145">MDTVLLATDGSEYATRAARRAIRLARARDAALHVLCVVDRRRLEEPALGSGELATIAAEDHGHECIAMVRELADEADVTVEGRTCHGVPPDEILAYADRIDASVIVVGEHGEHAEHFGGVGRAVADRADREVVVVSAAENEA</sequence>
<keyword evidence="4" id="KW-1185">Reference proteome</keyword>
<dbReference type="GeneID" id="74944981"/>
<proteinExistence type="inferred from homology"/>
<dbReference type="PANTHER" id="PTHR46268:SF6">
    <property type="entry name" value="UNIVERSAL STRESS PROTEIN UP12"/>
    <property type="match status" value="1"/>
</dbReference>
<protein>
    <submittedName>
        <fullName evidence="3">Universal stress protein</fullName>
    </submittedName>
</protein>
<dbReference type="InterPro" id="IPR006015">
    <property type="entry name" value="Universal_stress_UspA"/>
</dbReference>
<reference evidence="3" key="1">
    <citation type="submission" date="2022-09" db="EMBL/GenBank/DDBJ databases">
        <title>Diverse halophilic archaea isolated from saline environments.</title>
        <authorList>
            <person name="Cui H.-L."/>
        </authorList>
    </citation>
    <scope>NUCLEOTIDE SEQUENCE</scope>
    <source>
        <strain evidence="3">ZS-35-S2</strain>
    </source>
</reference>
<name>A0A9E7R368_9EURY</name>
<dbReference type="RefSeq" id="WP_260593633.1">
    <property type="nucleotide sequence ID" value="NZ_CP104003.1"/>
</dbReference>
<evidence type="ECO:0000313" key="4">
    <source>
        <dbReference type="Proteomes" id="UP001057580"/>
    </source>
</evidence>
<dbReference type="CDD" id="cd00293">
    <property type="entry name" value="USP-like"/>
    <property type="match status" value="1"/>
</dbReference>
<organism evidence="3 4">
    <name type="scientific">Salinirubellus salinus</name>
    <dbReference type="NCBI Taxonomy" id="1364945"/>
    <lineage>
        <taxon>Archaea</taxon>
        <taxon>Methanobacteriati</taxon>
        <taxon>Methanobacteriota</taxon>
        <taxon>Stenosarchaea group</taxon>
        <taxon>Halobacteria</taxon>
        <taxon>Halobacteriales</taxon>
        <taxon>Natronomonadaceae</taxon>
        <taxon>Salinirubellus</taxon>
    </lineage>
</organism>
<dbReference type="SUPFAM" id="SSF52402">
    <property type="entry name" value="Adenine nucleotide alpha hydrolases-like"/>
    <property type="match status" value="1"/>
</dbReference>
<dbReference type="Proteomes" id="UP001057580">
    <property type="component" value="Chromosome"/>
</dbReference>
<dbReference type="AlphaFoldDB" id="A0A9E7R368"/>
<evidence type="ECO:0000313" key="3">
    <source>
        <dbReference type="EMBL" id="UWM54613.1"/>
    </source>
</evidence>
<accession>A0A9E7R368</accession>
<dbReference type="PRINTS" id="PR01438">
    <property type="entry name" value="UNVRSLSTRESS"/>
</dbReference>
<dbReference type="Pfam" id="PF00582">
    <property type="entry name" value="Usp"/>
    <property type="match status" value="1"/>
</dbReference>
<gene>
    <name evidence="3" type="ORF">N0B31_21125</name>
</gene>
<dbReference type="Gene3D" id="3.40.50.12370">
    <property type="match status" value="1"/>
</dbReference>
<feature type="domain" description="UspA" evidence="2">
    <location>
        <begin position="2"/>
        <end position="135"/>
    </location>
</feature>